<dbReference type="FunFam" id="3.40.50.300:FF:000319">
    <property type="entry name" value="DNA repair protein RecN"/>
    <property type="match status" value="1"/>
</dbReference>
<evidence type="ECO:0000256" key="8">
    <source>
        <dbReference type="ARBA" id="ARBA00033408"/>
    </source>
</evidence>
<evidence type="ECO:0000313" key="12">
    <source>
        <dbReference type="EMBL" id="MBD2859295.1"/>
    </source>
</evidence>
<keyword evidence="5 9" id="KW-0227">DNA damage</keyword>
<dbReference type="EMBL" id="JACXLD010000005">
    <property type="protein sequence ID" value="MBD2859295.1"/>
    <property type="molecule type" value="Genomic_DNA"/>
</dbReference>
<evidence type="ECO:0000256" key="1">
    <source>
        <dbReference type="ARBA" id="ARBA00003618"/>
    </source>
</evidence>
<evidence type="ECO:0000259" key="11">
    <source>
        <dbReference type="Pfam" id="PF02463"/>
    </source>
</evidence>
<evidence type="ECO:0000256" key="2">
    <source>
        <dbReference type="ARBA" id="ARBA00009441"/>
    </source>
</evidence>
<evidence type="ECO:0000256" key="4">
    <source>
        <dbReference type="ARBA" id="ARBA00022741"/>
    </source>
</evidence>
<evidence type="ECO:0000256" key="3">
    <source>
        <dbReference type="ARBA" id="ARBA00021315"/>
    </source>
</evidence>
<dbReference type="PANTHER" id="PTHR11059">
    <property type="entry name" value="DNA REPAIR PROTEIN RECN"/>
    <property type="match status" value="1"/>
</dbReference>
<dbReference type="FunFam" id="3.40.50.300:FF:000356">
    <property type="entry name" value="DNA repair protein RecN"/>
    <property type="match status" value="1"/>
</dbReference>
<comment type="caution">
    <text evidence="12">The sequence shown here is derived from an EMBL/GenBank/DDBJ whole genome shotgun (WGS) entry which is preliminary data.</text>
</comment>
<protein>
    <recommendedName>
        <fullName evidence="3 9">DNA repair protein RecN</fullName>
    </recommendedName>
    <alternativeName>
        <fullName evidence="8 9">Recombination protein N</fullName>
    </alternativeName>
</protein>
<evidence type="ECO:0000256" key="5">
    <source>
        <dbReference type="ARBA" id="ARBA00022763"/>
    </source>
</evidence>
<evidence type="ECO:0000256" key="10">
    <source>
        <dbReference type="SAM" id="Coils"/>
    </source>
</evidence>
<comment type="function">
    <text evidence="1 9">May be involved in recombinational repair of damaged DNA.</text>
</comment>
<evidence type="ECO:0000256" key="9">
    <source>
        <dbReference type="PIRNR" id="PIRNR003128"/>
    </source>
</evidence>
<keyword evidence="10" id="KW-0175">Coiled coil</keyword>
<evidence type="ECO:0000313" key="13">
    <source>
        <dbReference type="Proteomes" id="UP000610558"/>
    </source>
</evidence>
<evidence type="ECO:0000256" key="7">
    <source>
        <dbReference type="ARBA" id="ARBA00023204"/>
    </source>
</evidence>
<dbReference type="GO" id="GO:0043590">
    <property type="term" value="C:bacterial nucleoid"/>
    <property type="evidence" value="ECO:0007669"/>
    <property type="project" value="TreeGrafter"/>
</dbReference>
<feature type="coiled-coil region" evidence="10">
    <location>
        <begin position="346"/>
        <end position="373"/>
    </location>
</feature>
<dbReference type="SUPFAM" id="SSF52540">
    <property type="entry name" value="P-loop containing nucleoside triphosphate hydrolases"/>
    <property type="match status" value="2"/>
</dbReference>
<comment type="similarity">
    <text evidence="2 9">Belongs to the RecN family.</text>
</comment>
<dbReference type="CDD" id="cd03241">
    <property type="entry name" value="ABC_RecN"/>
    <property type="match status" value="2"/>
</dbReference>
<dbReference type="Gene3D" id="3.40.50.300">
    <property type="entry name" value="P-loop containing nucleotide triphosphate hydrolases"/>
    <property type="match status" value="2"/>
</dbReference>
<keyword evidence="4" id="KW-0547">Nucleotide-binding</keyword>
<dbReference type="Pfam" id="PF02463">
    <property type="entry name" value="SMC_N"/>
    <property type="match status" value="1"/>
</dbReference>
<feature type="coiled-coil region" evidence="10">
    <location>
        <begin position="262"/>
        <end position="317"/>
    </location>
</feature>
<feature type="domain" description="RecF/RecN/SMC N-terminal" evidence="11">
    <location>
        <begin position="3"/>
        <end position="507"/>
    </location>
</feature>
<dbReference type="GO" id="GO:0006281">
    <property type="term" value="P:DNA repair"/>
    <property type="evidence" value="ECO:0007669"/>
    <property type="project" value="UniProtKB-KW"/>
</dbReference>
<keyword evidence="13" id="KW-1185">Reference proteome</keyword>
<dbReference type="GO" id="GO:0005524">
    <property type="term" value="F:ATP binding"/>
    <property type="evidence" value="ECO:0007669"/>
    <property type="project" value="UniProtKB-KW"/>
</dbReference>
<dbReference type="PIRSF" id="PIRSF003128">
    <property type="entry name" value="RecN"/>
    <property type="match status" value="1"/>
</dbReference>
<proteinExistence type="inferred from homology"/>
<dbReference type="RefSeq" id="WP_190765014.1">
    <property type="nucleotide sequence ID" value="NZ_JACXLD010000005.1"/>
</dbReference>
<dbReference type="InterPro" id="IPR003395">
    <property type="entry name" value="RecF/RecN/SMC_N"/>
</dbReference>
<dbReference type="InterPro" id="IPR027417">
    <property type="entry name" value="P-loop_NTPase"/>
</dbReference>
<dbReference type="PANTHER" id="PTHR11059:SF0">
    <property type="entry name" value="DNA REPAIR PROTEIN RECN"/>
    <property type="match status" value="1"/>
</dbReference>
<reference evidence="12" key="1">
    <citation type="submission" date="2020-09" db="EMBL/GenBank/DDBJ databases">
        <authorList>
            <person name="Yoon J.-W."/>
        </authorList>
    </citation>
    <scope>NUCLEOTIDE SEQUENCE</scope>
    <source>
        <strain evidence="12">KMU-158</strain>
    </source>
</reference>
<dbReference type="GO" id="GO:0006310">
    <property type="term" value="P:DNA recombination"/>
    <property type="evidence" value="ECO:0007669"/>
    <property type="project" value="InterPro"/>
</dbReference>
<dbReference type="InterPro" id="IPR004604">
    <property type="entry name" value="DNA_recomb/repair_RecN"/>
</dbReference>
<gene>
    <name evidence="12" type="primary">recN</name>
    <name evidence="12" type="ORF">IB286_09770</name>
</gene>
<evidence type="ECO:0000256" key="6">
    <source>
        <dbReference type="ARBA" id="ARBA00022840"/>
    </source>
</evidence>
<keyword evidence="7 9" id="KW-0234">DNA repair</keyword>
<sequence>MLSHLSISNYAISDHLEIDFNRGMTVLTGETGAGKSIMLDALGLCLGDRADGSVVRLGSERADIHALFDIADIPEALDWLKERELDSDDEVVLRRVITAEGRSRAYINGQPCTLADIKQLGGMLIDIHSQHAHQSLLKKHHQRQLLDGYADCTELSKEVAKLCSDFLHTDKTLTQLEQNSADQSAQEQLLRYQLEELERLELKEGEIPELEQEQQQLAHAEDILAANHHSLNLCKEGEVNALGILQQALSSLGKQSANSPAARSAMELLENARIQIDEAASELEHAIDSLEVDPEKLREVEERLDALYQIARKHKVQPEELLNLQDRLSEELGQLDASDERIDGLRQQRDSQLSQYRKQADKLSKQRQKAAKALKASVESKLAELAMKHCRIEFALSPLDDATPHPQGHEDVEIQIQTNPNAAWGPLSKIASGGELSRISLAIQVVAAQVSTIPTMVFDEVDVGIGGATAEIVGQMLNSLGQRGQVLCVTHQPQVASQGDHHLQVSKMGDENTLRTVLEALDEDRKIGEIARMLGGVAITENTLSHAREMLGIRH</sequence>
<dbReference type="NCBIfam" id="NF008121">
    <property type="entry name" value="PRK10869.1"/>
    <property type="match status" value="1"/>
</dbReference>
<dbReference type="GO" id="GO:0009432">
    <property type="term" value="P:SOS response"/>
    <property type="evidence" value="ECO:0007669"/>
    <property type="project" value="TreeGrafter"/>
</dbReference>
<organism evidence="12 13">
    <name type="scientific">Spongiibacter pelagi</name>
    <dbReference type="NCBI Taxonomy" id="2760804"/>
    <lineage>
        <taxon>Bacteria</taxon>
        <taxon>Pseudomonadati</taxon>
        <taxon>Pseudomonadota</taxon>
        <taxon>Gammaproteobacteria</taxon>
        <taxon>Cellvibrionales</taxon>
        <taxon>Spongiibacteraceae</taxon>
        <taxon>Spongiibacter</taxon>
    </lineage>
</organism>
<dbReference type="NCBIfam" id="TIGR00634">
    <property type="entry name" value="recN"/>
    <property type="match status" value="1"/>
</dbReference>
<name>A0A927GWC2_9GAMM</name>
<accession>A0A927GWC2</accession>
<dbReference type="Proteomes" id="UP000610558">
    <property type="component" value="Unassembled WGS sequence"/>
</dbReference>
<keyword evidence="6" id="KW-0067">ATP-binding</keyword>
<dbReference type="AlphaFoldDB" id="A0A927GWC2"/>